<keyword evidence="3" id="KW-0804">Transcription</keyword>
<evidence type="ECO:0000256" key="2">
    <source>
        <dbReference type="ARBA" id="ARBA00023125"/>
    </source>
</evidence>
<dbReference type="CDD" id="cd01541">
    <property type="entry name" value="PBP1_AraR"/>
    <property type="match status" value="1"/>
</dbReference>
<dbReference type="Gene3D" id="3.40.50.2300">
    <property type="match status" value="2"/>
</dbReference>
<accession>A0ABV5WGC8</accession>
<dbReference type="Gene3D" id="1.10.10.10">
    <property type="entry name" value="Winged helix-like DNA-binding domain superfamily/Winged helix DNA-binding domain"/>
    <property type="match status" value="1"/>
</dbReference>
<keyword evidence="2" id="KW-0238">DNA-binding</keyword>
<dbReference type="EMBL" id="JBHMAF010000071">
    <property type="protein sequence ID" value="MFB9759427.1"/>
    <property type="molecule type" value="Genomic_DNA"/>
</dbReference>
<protein>
    <submittedName>
        <fullName evidence="6">GntR family transcriptional regulator</fullName>
    </submittedName>
</protein>
<dbReference type="InterPro" id="IPR028082">
    <property type="entry name" value="Peripla_BP_I"/>
</dbReference>
<comment type="caution">
    <text evidence="6">The sequence shown here is derived from an EMBL/GenBank/DDBJ whole genome shotgun (WGS) entry which is preliminary data.</text>
</comment>
<dbReference type="SUPFAM" id="SSF46785">
    <property type="entry name" value="Winged helix' DNA-binding domain"/>
    <property type="match status" value="1"/>
</dbReference>
<dbReference type="SUPFAM" id="SSF53822">
    <property type="entry name" value="Periplasmic binding protein-like I"/>
    <property type="match status" value="1"/>
</dbReference>
<dbReference type="Pfam" id="PF13377">
    <property type="entry name" value="Peripla_BP_3"/>
    <property type="match status" value="1"/>
</dbReference>
<keyword evidence="7" id="KW-1185">Reference proteome</keyword>
<evidence type="ECO:0000256" key="3">
    <source>
        <dbReference type="ARBA" id="ARBA00023163"/>
    </source>
</evidence>
<dbReference type="PROSITE" id="PS50949">
    <property type="entry name" value="HTH_GNTR"/>
    <property type="match status" value="1"/>
</dbReference>
<evidence type="ECO:0000256" key="1">
    <source>
        <dbReference type="ARBA" id="ARBA00023015"/>
    </source>
</evidence>
<evidence type="ECO:0000259" key="5">
    <source>
        <dbReference type="PROSITE" id="PS50949"/>
    </source>
</evidence>
<dbReference type="PRINTS" id="PR00035">
    <property type="entry name" value="HTHGNTR"/>
</dbReference>
<keyword evidence="1" id="KW-0805">Transcription regulation</keyword>
<reference evidence="6 7" key="1">
    <citation type="submission" date="2024-09" db="EMBL/GenBank/DDBJ databases">
        <authorList>
            <person name="Sun Q."/>
            <person name="Mori K."/>
        </authorList>
    </citation>
    <scope>NUCLEOTIDE SEQUENCE [LARGE SCALE GENOMIC DNA]</scope>
    <source>
        <strain evidence="6 7">JCM 11201</strain>
    </source>
</reference>
<evidence type="ECO:0000256" key="4">
    <source>
        <dbReference type="SAM" id="MobiDB-lite"/>
    </source>
</evidence>
<dbReference type="SMART" id="SM00345">
    <property type="entry name" value="HTH_GNTR"/>
    <property type="match status" value="1"/>
</dbReference>
<dbReference type="InterPro" id="IPR036388">
    <property type="entry name" value="WH-like_DNA-bd_sf"/>
</dbReference>
<dbReference type="Proteomes" id="UP001589609">
    <property type="component" value="Unassembled WGS sequence"/>
</dbReference>
<dbReference type="CDD" id="cd07377">
    <property type="entry name" value="WHTH_GntR"/>
    <property type="match status" value="1"/>
</dbReference>
<dbReference type="InterPro" id="IPR033532">
    <property type="entry name" value="AraR_ligand_bind_dom"/>
</dbReference>
<proteinExistence type="predicted"/>
<feature type="region of interest" description="Disordered" evidence="4">
    <location>
        <begin position="74"/>
        <end position="94"/>
    </location>
</feature>
<dbReference type="PANTHER" id="PTHR30146:SF150">
    <property type="entry name" value="ARABINOSE METABOLISM TRANSCRIPTIONAL REPRESSOR"/>
    <property type="match status" value="1"/>
</dbReference>
<evidence type="ECO:0000313" key="6">
    <source>
        <dbReference type="EMBL" id="MFB9759427.1"/>
    </source>
</evidence>
<sequence>MGQQTKYNMVKETIKEWITSGEVKPGEKIYSENELVKMFNVSRHTIRQAVGDLVHQGWLYREQGAGTFCSNKIQQNGQPHMQENEQQQPTNGNGKNIGVITTYISDYIFPSIIKGIESYLTSHGYSLSFACTDNDIEKEKQCLQTMLSRNIDGLIVEPTKSSSYNPNMNYYLELEQNHIPYLMINQVYPQLNPPHIIVNDENGGFIATEHLIKLGHERIIGLFKADDLQGSNRMQGFIRAFRENNISLFPEMIITYATGKHELERMLEKLKELFVSPKTTPTGIVCYNDQVALAVLHLLRDLDLKVPDDISIVGYDDSYLAEASEVKLTSVAHPKTQMGIEAAKWIVAAVEKESSEAIPQQSIVYEPELIIRNSTSVPNKELLENK</sequence>
<dbReference type="PANTHER" id="PTHR30146">
    <property type="entry name" value="LACI-RELATED TRANSCRIPTIONAL REPRESSOR"/>
    <property type="match status" value="1"/>
</dbReference>
<dbReference type="InterPro" id="IPR046335">
    <property type="entry name" value="LacI/GalR-like_sensor"/>
</dbReference>
<gene>
    <name evidence="6" type="ORF">ACFFMS_13430</name>
</gene>
<name>A0ABV5WGC8_9BACI</name>
<dbReference type="Pfam" id="PF00392">
    <property type="entry name" value="GntR"/>
    <property type="match status" value="1"/>
</dbReference>
<dbReference type="InterPro" id="IPR036390">
    <property type="entry name" value="WH_DNA-bd_sf"/>
</dbReference>
<feature type="domain" description="HTH gntR-type" evidence="5">
    <location>
        <begin position="4"/>
        <end position="72"/>
    </location>
</feature>
<dbReference type="RefSeq" id="WP_379949737.1">
    <property type="nucleotide sequence ID" value="NZ_JBHMAF010000071.1"/>
</dbReference>
<organism evidence="6 7">
    <name type="scientific">Ectobacillus funiculus</name>
    <dbReference type="NCBI Taxonomy" id="137993"/>
    <lineage>
        <taxon>Bacteria</taxon>
        <taxon>Bacillati</taxon>
        <taxon>Bacillota</taxon>
        <taxon>Bacilli</taxon>
        <taxon>Bacillales</taxon>
        <taxon>Bacillaceae</taxon>
        <taxon>Ectobacillus</taxon>
    </lineage>
</organism>
<evidence type="ECO:0000313" key="7">
    <source>
        <dbReference type="Proteomes" id="UP001589609"/>
    </source>
</evidence>
<dbReference type="InterPro" id="IPR000524">
    <property type="entry name" value="Tscrpt_reg_HTH_GntR"/>
</dbReference>